<evidence type="ECO:0000313" key="5">
    <source>
        <dbReference type="EMBL" id="MAG17858.1"/>
    </source>
</evidence>
<dbReference type="GO" id="GO:0006979">
    <property type="term" value="P:response to oxidative stress"/>
    <property type="evidence" value="ECO:0007669"/>
    <property type="project" value="TreeGrafter"/>
</dbReference>
<evidence type="ECO:0000256" key="2">
    <source>
        <dbReference type="ARBA" id="ARBA00023002"/>
    </source>
</evidence>
<dbReference type="AlphaFoldDB" id="A0A2D6LP30"/>
<comment type="caution">
    <text evidence="5">The sequence shown here is derived from an EMBL/GenBank/DDBJ whole genome shotgun (WGS) entry which is preliminary data.</text>
</comment>
<dbReference type="InterPro" id="IPR050722">
    <property type="entry name" value="Pyruvate:ferred/Flavod_OxRd"/>
</dbReference>
<dbReference type="InterPro" id="IPR029061">
    <property type="entry name" value="THDP-binding"/>
</dbReference>
<evidence type="ECO:0000259" key="3">
    <source>
        <dbReference type="Pfam" id="PF01855"/>
    </source>
</evidence>
<dbReference type="InterPro" id="IPR002880">
    <property type="entry name" value="Pyrv_Fd/Flavodoxin_OxRdtase_N"/>
</dbReference>
<gene>
    <name evidence="5" type="primary">porA</name>
    <name evidence="5" type="ORF">CL944_00080</name>
</gene>
<proteinExistence type="predicted"/>
<dbReference type="FunFam" id="3.40.50.970:FF:000012">
    <property type="entry name" value="Pyruvate:ferredoxin (Flavodoxin) oxidoreductase"/>
    <property type="match status" value="1"/>
</dbReference>
<sequence length="384" mass="42302">MMLRTKSGARVLGEMAVQCKLGVCACYPITPTTALTNELNKYYANGKIPEYITVESEFAALSALQGASAAGSRTFSTTGGQGLLLMHEVLFATAGMRLPVVMLVGNRAVSSPLNIWNDEQDTISQRDSGWIQIYCKNNQEAVDALPQAFYVAEKTLIPVMVCVDGHYLTHSVQQVDVVDEKKVHAYLPDYKYPLKLDPKNPVSLGVYANPTHYQDFRMDLVKDMLNSKEILKEAGEKWGKVSGRSYGLINEYKTKDADRIIMGLGSVMDNVFTVVDELREKGEKVGALHLRVYRPFPTEELAKALKGKKVGVIDRAISIGGEAPLYLEMLSALNGSGAEISSFYGGLGGRGVRRDHIKELFEKMKKGPVKEWITKEPPKAAMKG</sequence>
<protein>
    <submittedName>
        <fullName evidence="5">Pyruvate ferredoxin oxidoreductase</fullName>
    </submittedName>
</protein>
<dbReference type="Pfam" id="PF17147">
    <property type="entry name" value="PFOR_II"/>
    <property type="match status" value="1"/>
</dbReference>
<dbReference type="CDD" id="cd07034">
    <property type="entry name" value="TPP_PYR_PFOR_IOR-alpha_like"/>
    <property type="match status" value="1"/>
</dbReference>
<dbReference type="GO" id="GO:0016491">
    <property type="term" value="F:oxidoreductase activity"/>
    <property type="evidence" value="ECO:0007669"/>
    <property type="project" value="UniProtKB-KW"/>
</dbReference>
<evidence type="ECO:0000256" key="1">
    <source>
        <dbReference type="ARBA" id="ARBA00011595"/>
    </source>
</evidence>
<feature type="domain" description="Pyruvate flavodoxin/ferredoxin oxidoreductase pyrimidine binding" evidence="3">
    <location>
        <begin position="16"/>
        <end position="234"/>
    </location>
</feature>
<dbReference type="Pfam" id="PF01855">
    <property type="entry name" value="POR_N"/>
    <property type="match status" value="1"/>
</dbReference>
<dbReference type="EMBL" id="NZBD01000001">
    <property type="protein sequence ID" value="MAG17858.1"/>
    <property type="molecule type" value="Genomic_DNA"/>
</dbReference>
<dbReference type="SUPFAM" id="SSF52518">
    <property type="entry name" value="Thiamin diphosphate-binding fold (THDP-binding)"/>
    <property type="match status" value="1"/>
</dbReference>
<keyword evidence="2" id="KW-0560">Oxidoreductase</keyword>
<dbReference type="SUPFAM" id="SSF52922">
    <property type="entry name" value="TK C-terminal domain-like"/>
    <property type="match status" value="1"/>
</dbReference>
<comment type="subunit">
    <text evidence="1">Heterotetramer of one alpha, one beta, one delta and one gamma chain.</text>
</comment>
<dbReference type="GO" id="GO:0044272">
    <property type="term" value="P:sulfur compound biosynthetic process"/>
    <property type="evidence" value="ECO:0007669"/>
    <property type="project" value="UniProtKB-ARBA"/>
</dbReference>
<dbReference type="GO" id="GO:0006082">
    <property type="term" value="P:organic acid metabolic process"/>
    <property type="evidence" value="ECO:0007669"/>
    <property type="project" value="UniProtKB-ARBA"/>
</dbReference>
<dbReference type="Gene3D" id="3.40.50.920">
    <property type="match status" value="1"/>
</dbReference>
<dbReference type="Proteomes" id="UP000226712">
    <property type="component" value="Unassembled WGS sequence"/>
</dbReference>
<evidence type="ECO:0000313" key="6">
    <source>
        <dbReference type="Proteomes" id="UP000226712"/>
    </source>
</evidence>
<reference evidence="6" key="1">
    <citation type="submission" date="2017-09" db="EMBL/GenBank/DDBJ databases">
        <title>The Reconstruction of 2,631 Draft Metagenome-Assembled Genomes from the Global Oceans.</title>
        <authorList>
            <person name="Tully B.J."/>
            <person name="Graham E.D."/>
            <person name="Heidelberg J.F."/>
        </authorList>
    </citation>
    <scope>NUCLEOTIDE SEQUENCE [LARGE SCALE GENOMIC DNA]</scope>
</reference>
<evidence type="ECO:0000259" key="4">
    <source>
        <dbReference type="Pfam" id="PF17147"/>
    </source>
</evidence>
<feature type="domain" description="Pyruvate:ferredoxin oxidoreductase core" evidence="4">
    <location>
        <begin position="257"/>
        <end position="357"/>
    </location>
</feature>
<organism evidence="5 6">
    <name type="scientific">Candidatus Iainarchaeum sp</name>
    <dbReference type="NCBI Taxonomy" id="3101447"/>
    <lineage>
        <taxon>Archaea</taxon>
        <taxon>Candidatus Iainarchaeota</taxon>
        <taxon>Candidatus Iainarchaeia</taxon>
        <taxon>Candidatus Iainarchaeales</taxon>
        <taxon>Candidatus Iainarchaeaceae</taxon>
        <taxon>Candidatus Iainarchaeum</taxon>
    </lineage>
</organism>
<name>A0A2D6LP30_9ARCH</name>
<accession>A0A2D6LP30</accession>
<dbReference type="InterPro" id="IPR009014">
    <property type="entry name" value="Transketo_C/PFOR_II"/>
</dbReference>
<keyword evidence="5" id="KW-0670">Pyruvate</keyword>
<dbReference type="PANTHER" id="PTHR32154">
    <property type="entry name" value="PYRUVATE-FLAVODOXIN OXIDOREDUCTASE-RELATED"/>
    <property type="match status" value="1"/>
</dbReference>
<dbReference type="PANTHER" id="PTHR32154:SF0">
    <property type="entry name" value="PYRUVATE-FLAVODOXIN OXIDOREDUCTASE-RELATED"/>
    <property type="match status" value="1"/>
</dbReference>
<dbReference type="InterPro" id="IPR033412">
    <property type="entry name" value="PFOR_II"/>
</dbReference>
<dbReference type="Gene3D" id="3.40.50.970">
    <property type="match status" value="1"/>
</dbReference>